<dbReference type="GO" id="GO:0009396">
    <property type="term" value="P:folic acid-containing compound biosynthetic process"/>
    <property type="evidence" value="ECO:0007669"/>
    <property type="project" value="InterPro"/>
</dbReference>
<dbReference type="Pfam" id="PF00425">
    <property type="entry name" value="Chorismate_bind"/>
    <property type="match status" value="1"/>
</dbReference>
<dbReference type="InterPro" id="IPR015890">
    <property type="entry name" value="Chorismate_C"/>
</dbReference>
<dbReference type="NCBIfam" id="TIGR00553">
    <property type="entry name" value="pabB"/>
    <property type="match status" value="1"/>
</dbReference>
<dbReference type="Proteomes" id="UP000826725">
    <property type="component" value="Chromosome"/>
</dbReference>
<evidence type="ECO:0000313" key="3">
    <source>
        <dbReference type="Proteomes" id="UP000826725"/>
    </source>
</evidence>
<dbReference type="AlphaFoldDB" id="A0A8D5FG56"/>
<dbReference type="PANTHER" id="PTHR11236:SF50">
    <property type="entry name" value="AMINODEOXYCHORISMATE SYNTHASE COMPONENT 1"/>
    <property type="match status" value="1"/>
</dbReference>
<evidence type="ECO:0000313" key="2">
    <source>
        <dbReference type="EMBL" id="BCL60031.1"/>
    </source>
</evidence>
<dbReference type="Pfam" id="PF01063">
    <property type="entry name" value="Aminotran_4"/>
    <property type="match status" value="1"/>
</dbReference>
<gene>
    <name evidence="2" type="ORF">DGMP_07240</name>
</gene>
<dbReference type="GO" id="GO:0000162">
    <property type="term" value="P:L-tryptophan biosynthetic process"/>
    <property type="evidence" value="ECO:0007669"/>
    <property type="project" value="TreeGrafter"/>
</dbReference>
<evidence type="ECO:0000259" key="1">
    <source>
        <dbReference type="Pfam" id="PF00425"/>
    </source>
</evidence>
<dbReference type="KEGG" id="dbk:DGMP_07240"/>
<keyword evidence="3" id="KW-1185">Reference proteome</keyword>
<protein>
    <submittedName>
        <fullName evidence="2">Aminodeoxychorismate synthase, component I</fullName>
    </submittedName>
</protein>
<dbReference type="InterPro" id="IPR005802">
    <property type="entry name" value="ADC_synth_comp_1"/>
</dbReference>
<dbReference type="InterPro" id="IPR001544">
    <property type="entry name" value="Aminotrans_IV"/>
</dbReference>
<reference evidence="2" key="1">
    <citation type="submission" date="2020-09" db="EMBL/GenBank/DDBJ databases">
        <title>Desulfogranum mesoprofundum gen. nov., sp. nov., a novel mesophilic, sulfate-reducing chemolithoautotroph isolated from a deep-sea hydrothermal vent chimney in the Suiyo Seamount.</title>
        <authorList>
            <person name="Hashimoto Y."/>
            <person name="Nakagawa S."/>
        </authorList>
    </citation>
    <scope>NUCLEOTIDE SEQUENCE</scope>
    <source>
        <strain evidence="2">KT2</strain>
    </source>
</reference>
<dbReference type="EMBL" id="AP024086">
    <property type="protein sequence ID" value="BCL60031.1"/>
    <property type="molecule type" value="Genomic_DNA"/>
</dbReference>
<dbReference type="GO" id="GO:0046820">
    <property type="term" value="F:4-amino-4-deoxychorismate synthase activity"/>
    <property type="evidence" value="ECO:0007669"/>
    <property type="project" value="TreeGrafter"/>
</dbReference>
<organism evidence="2 3">
    <name type="scientific">Desulfomarina profundi</name>
    <dbReference type="NCBI Taxonomy" id="2772557"/>
    <lineage>
        <taxon>Bacteria</taxon>
        <taxon>Pseudomonadati</taxon>
        <taxon>Thermodesulfobacteriota</taxon>
        <taxon>Desulfobulbia</taxon>
        <taxon>Desulfobulbales</taxon>
        <taxon>Desulfobulbaceae</taxon>
        <taxon>Desulfomarina</taxon>
    </lineage>
</organism>
<sequence length="594" mass="67145">MLPAGAAGALEEGYYLAGWLGYEFGAILEADIDVEKKPRSRGADLLADFGVFRKPCLFDHLTGEHDLPTVESPTVNEAGYTVTNLRSSMEQDEFVRALGRVREYIGAGDTYQVNYTMKLHFDFEGSPEKLYLDLRRNQSVAYGAYIRSGEERMLSFSPELFFRKDPTRITVRPMKGTAKRGRNRAEEKSYADYLHHDGKNRSENVMIVDLLRNDLARLVHGYGRSSVDTDSLFDVESYESLLQMTSTVRARTSDFAMGKISLVDLFKALFPCGSITGAPKIRTMEIIDELEKEQRGVYTGAIGYLAPDMTGAFNVPIRTVRLWRNSGEMGIGAGITYDSDPEDEWRESLLKGRFLTHSQPDFSLFETMLWQPESGFLLLEEHLARLALSAGFFKFSFHGEIIRDRLQETAATFDDSTCRRVRLVLKKDGRIDITQAECEAPRRTSLPSLPVQEDGLASVAFSDTVINSEKIWFYHKTTHREIFDTAYKNAGERGCFDLLFCNEKDEVTEGSITNLVLYDGDRYLTPPLSCGLLDGVMRKKLLADTSVKLREKIITREMVRKAEALFVCNSVRGVVQVRLVEDSKVNEQARHLRG</sequence>
<feature type="domain" description="Chorismate-utilising enzyme C-terminal" evidence="1">
    <location>
        <begin position="91"/>
        <end position="351"/>
    </location>
</feature>
<dbReference type="InterPro" id="IPR019999">
    <property type="entry name" value="Anth_synth_I-like"/>
</dbReference>
<accession>A0A8D5FG56</accession>
<name>A0A8D5FG56_9BACT</name>
<dbReference type="RefSeq" id="WP_228856201.1">
    <property type="nucleotide sequence ID" value="NZ_AP024086.1"/>
</dbReference>
<proteinExistence type="predicted"/>
<dbReference type="PANTHER" id="PTHR11236">
    <property type="entry name" value="AMINOBENZOATE/ANTHRANILATE SYNTHASE"/>
    <property type="match status" value="1"/>
</dbReference>